<comment type="caution">
    <text evidence="10">The sequence shown here is derived from an EMBL/GenBank/DDBJ whole genome shotgun (WGS) entry which is preliminary data.</text>
</comment>
<feature type="transmembrane region" description="Helical" evidence="8">
    <location>
        <begin position="267"/>
        <end position="291"/>
    </location>
</feature>
<evidence type="ECO:0000256" key="8">
    <source>
        <dbReference type="SAM" id="Phobius"/>
    </source>
</evidence>
<feature type="transmembrane region" description="Helical" evidence="8">
    <location>
        <begin position="48"/>
        <end position="66"/>
    </location>
</feature>
<evidence type="ECO:0000259" key="9">
    <source>
        <dbReference type="PROSITE" id="PS50850"/>
    </source>
</evidence>
<dbReference type="InterPro" id="IPR020846">
    <property type="entry name" value="MFS_dom"/>
</dbReference>
<feature type="transmembrane region" description="Helical" evidence="8">
    <location>
        <begin position="200"/>
        <end position="218"/>
    </location>
</feature>
<keyword evidence="11" id="KW-1185">Reference proteome</keyword>
<feature type="transmembrane region" description="Helical" evidence="8">
    <location>
        <begin position="140"/>
        <end position="161"/>
    </location>
</feature>
<evidence type="ECO:0000256" key="3">
    <source>
        <dbReference type="ARBA" id="ARBA00022475"/>
    </source>
</evidence>
<dbReference type="PANTHER" id="PTHR42718">
    <property type="entry name" value="MAJOR FACILITATOR SUPERFAMILY MULTIDRUG TRANSPORTER MFSC"/>
    <property type="match status" value="1"/>
</dbReference>
<dbReference type="PANTHER" id="PTHR42718:SF46">
    <property type="entry name" value="BLR6921 PROTEIN"/>
    <property type="match status" value="1"/>
</dbReference>
<feature type="transmembrane region" description="Helical" evidence="8">
    <location>
        <begin position="331"/>
        <end position="350"/>
    </location>
</feature>
<feature type="transmembrane region" description="Helical" evidence="8">
    <location>
        <begin position="108"/>
        <end position="128"/>
    </location>
</feature>
<comment type="subcellular location">
    <subcellularLocation>
        <location evidence="1">Cell membrane</location>
        <topology evidence="1">Multi-pass membrane protein</topology>
    </subcellularLocation>
</comment>
<feature type="transmembrane region" description="Helical" evidence="8">
    <location>
        <begin position="167"/>
        <end position="188"/>
    </location>
</feature>
<feature type="transmembrane region" description="Helical" evidence="8">
    <location>
        <begin position="438"/>
        <end position="463"/>
    </location>
</feature>
<evidence type="ECO:0000256" key="4">
    <source>
        <dbReference type="ARBA" id="ARBA00022692"/>
    </source>
</evidence>
<feature type="transmembrane region" description="Helical" evidence="8">
    <location>
        <begin position="297"/>
        <end position="319"/>
    </location>
</feature>
<keyword evidence="4 8" id="KW-0812">Transmembrane</keyword>
<keyword evidence="5 8" id="KW-1133">Transmembrane helix</keyword>
<feature type="region of interest" description="Disordered" evidence="7">
    <location>
        <begin position="466"/>
        <end position="498"/>
    </location>
</feature>
<protein>
    <submittedName>
        <fullName evidence="10">MFS transporter</fullName>
    </submittedName>
</protein>
<dbReference type="InterPro" id="IPR036259">
    <property type="entry name" value="MFS_trans_sf"/>
</dbReference>
<keyword evidence="3" id="KW-1003">Cell membrane</keyword>
<evidence type="ECO:0000313" key="11">
    <source>
        <dbReference type="Proteomes" id="UP000643165"/>
    </source>
</evidence>
<dbReference type="SUPFAM" id="SSF103473">
    <property type="entry name" value="MFS general substrate transporter"/>
    <property type="match status" value="1"/>
</dbReference>
<feature type="compositionally biased region" description="Pro residues" evidence="7">
    <location>
        <begin position="466"/>
        <end position="476"/>
    </location>
</feature>
<evidence type="ECO:0000256" key="2">
    <source>
        <dbReference type="ARBA" id="ARBA00022448"/>
    </source>
</evidence>
<keyword evidence="2" id="KW-0813">Transport</keyword>
<dbReference type="EMBL" id="BOPB01000002">
    <property type="protein sequence ID" value="GIJ19748.1"/>
    <property type="molecule type" value="Genomic_DNA"/>
</dbReference>
<dbReference type="Gene3D" id="1.20.1250.20">
    <property type="entry name" value="MFS general substrate transporter like domains"/>
    <property type="match status" value="1"/>
</dbReference>
<feature type="transmembrane region" description="Helical" evidence="8">
    <location>
        <begin position="78"/>
        <end position="96"/>
    </location>
</feature>
<organism evidence="10 11">
    <name type="scientific">Micromonospora lutea</name>
    <dbReference type="NCBI Taxonomy" id="419825"/>
    <lineage>
        <taxon>Bacteria</taxon>
        <taxon>Bacillati</taxon>
        <taxon>Actinomycetota</taxon>
        <taxon>Actinomycetes</taxon>
        <taxon>Micromonosporales</taxon>
        <taxon>Micromonosporaceae</taxon>
        <taxon>Micromonospora</taxon>
    </lineage>
</organism>
<dbReference type="CDD" id="cd17321">
    <property type="entry name" value="MFS_MMR_MDR_like"/>
    <property type="match status" value="1"/>
</dbReference>
<gene>
    <name evidence="10" type="ORF">Vlu01_03720</name>
</gene>
<dbReference type="Pfam" id="PF07690">
    <property type="entry name" value="MFS_1"/>
    <property type="match status" value="1"/>
</dbReference>
<accession>A0ABQ4IPB9</accession>
<sequence>MVTQPDRRRWAILAFATLGQFVVAIDVTVANVALPSIQADIGLSDPARQWVIAAYSLAFAGALLSGGRLADTAGHRRTFIAGLVSFGLASIVAGSAQEPVLLLVGRVWQGLSGAVLAPSALAIVSATFPRGRDRARAMGIYSSVAASGLALGLVVGGLLTQLLTWRWAFWFVLPFVAVAAVGGAALLPREAHAVRVPRRDLVGGSLLLAGLAALALGVARSQSDGLDTTAVTLLTAGVVSIVALVVVERRASAPLLPPAVVAQPARVGAYLVTTCVLMGLFGLFILATFYLQEVKGYSPVATGLAFIPLVASMALGAMALSGRFANTHPRLLILAGLALAVAAVMIMRGLDPTSSYVTVLLPAEILLGLGLGTVLVPCTNISTYGVGPRQAAGASAIYAAVQQVSAAIGTIVLNGMAAVGAASWAADHPDAGPSESTIAGLVDALGLTVGLLVLAAVVAVVFIRPTEPPDPTPPSRSPDSGALAVAAHPTSRTSREEP</sequence>
<feature type="transmembrane region" description="Helical" evidence="8">
    <location>
        <begin position="397"/>
        <end position="426"/>
    </location>
</feature>
<feature type="transmembrane region" description="Helical" evidence="8">
    <location>
        <begin position="356"/>
        <end position="376"/>
    </location>
</feature>
<proteinExistence type="predicted"/>
<evidence type="ECO:0000313" key="10">
    <source>
        <dbReference type="EMBL" id="GIJ19748.1"/>
    </source>
</evidence>
<feature type="transmembrane region" description="Helical" evidence="8">
    <location>
        <begin position="230"/>
        <end position="247"/>
    </location>
</feature>
<evidence type="ECO:0000256" key="1">
    <source>
        <dbReference type="ARBA" id="ARBA00004651"/>
    </source>
</evidence>
<dbReference type="PROSITE" id="PS50850">
    <property type="entry name" value="MFS"/>
    <property type="match status" value="1"/>
</dbReference>
<evidence type="ECO:0000256" key="6">
    <source>
        <dbReference type="ARBA" id="ARBA00023136"/>
    </source>
</evidence>
<evidence type="ECO:0000256" key="7">
    <source>
        <dbReference type="SAM" id="MobiDB-lite"/>
    </source>
</evidence>
<keyword evidence="6 8" id="KW-0472">Membrane</keyword>
<name>A0ABQ4IPB9_9ACTN</name>
<evidence type="ECO:0000256" key="5">
    <source>
        <dbReference type="ARBA" id="ARBA00022989"/>
    </source>
</evidence>
<reference evidence="10 11" key="1">
    <citation type="submission" date="2021-01" db="EMBL/GenBank/DDBJ databases">
        <title>Whole genome shotgun sequence of Verrucosispora lutea NBRC 106530.</title>
        <authorList>
            <person name="Komaki H."/>
            <person name="Tamura T."/>
        </authorList>
    </citation>
    <scope>NUCLEOTIDE SEQUENCE [LARGE SCALE GENOMIC DNA]</scope>
    <source>
        <strain evidence="10 11">NBRC 106530</strain>
    </source>
</reference>
<feature type="domain" description="Major facilitator superfamily (MFS) profile" evidence="9">
    <location>
        <begin position="12"/>
        <end position="467"/>
    </location>
</feature>
<dbReference type="InterPro" id="IPR011701">
    <property type="entry name" value="MFS"/>
</dbReference>
<dbReference type="Proteomes" id="UP000643165">
    <property type="component" value="Unassembled WGS sequence"/>
</dbReference>
<dbReference type="Gene3D" id="1.20.1720.10">
    <property type="entry name" value="Multidrug resistance protein D"/>
    <property type="match status" value="1"/>
</dbReference>